<proteinExistence type="predicted"/>
<dbReference type="VEuPathDB" id="FungiDB:BTJ68_07156"/>
<evidence type="ECO:0000256" key="1">
    <source>
        <dbReference type="SAM" id="Phobius"/>
    </source>
</evidence>
<organism evidence="2 3">
    <name type="scientific">Hortaea werneckii</name>
    <name type="common">Black yeast</name>
    <name type="synonym">Cladosporium werneckii</name>
    <dbReference type="NCBI Taxonomy" id="91943"/>
    <lineage>
        <taxon>Eukaryota</taxon>
        <taxon>Fungi</taxon>
        <taxon>Dikarya</taxon>
        <taxon>Ascomycota</taxon>
        <taxon>Pezizomycotina</taxon>
        <taxon>Dothideomycetes</taxon>
        <taxon>Dothideomycetidae</taxon>
        <taxon>Mycosphaerellales</taxon>
        <taxon>Teratosphaeriaceae</taxon>
        <taxon>Hortaea</taxon>
    </lineage>
</organism>
<protein>
    <submittedName>
        <fullName evidence="2">Uncharacterized protein</fullName>
    </submittedName>
</protein>
<feature type="transmembrane region" description="Helical" evidence="1">
    <location>
        <begin position="270"/>
        <end position="293"/>
    </location>
</feature>
<dbReference type="AlphaFoldDB" id="A0A3M7FX23"/>
<name>A0A3M7FX23_HORWE</name>
<dbReference type="Proteomes" id="UP000268823">
    <property type="component" value="Unassembled WGS sequence"/>
</dbReference>
<gene>
    <name evidence="2" type="ORF">D0861_01936</name>
</gene>
<keyword evidence="1" id="KW-1133">Transmembrane helix</keyword>
<keyword evidence="1" id="KW-0472">Membrane</keyword>
<keyword evidence="1" id="KW-0812">Transmembrane</keyword>
<dbReference type="OrthoDB" id="2830640at2759"/>
<comment type="caution">
    <text evidence="2">The sequence shown here is derived from an EMBL/GenBank/DDBJ whole genome shotgun (WGS) entry which is preliminary data.</text>
</comment>
<dbReference type="EMBL" id="QWIR01000021">
    <property type="protein sequence ID" value="RMY93428.1"/>
    <property type="molecule type" value="Genomic_DNA"/>
</dbReference>
<reference evidence="2 3" key="1">
    <citation type="journal article" date="2018" name="BMC Genomics">
        <title>Genomic evidence for intraspecific hybridization in a clonal and extremely halotolerant yeast.</title>
        <authorList>
            <person name="Gostincar C."/>
            <person name="Stajich J.E."/>
            <person name="Zupancic J."/>
            <person name="Zalar P."/>
            <person name="Gunde-Cimerman N."/>
        </authorList>
    </citation>
    <scope>NUCLEOTIDE SEQUENCE [LARGE SCALE GENOMIC DNA]</scope>
    <source>
        <strain evidence="2 3">EXF-2788</strain>
    </source>
</reference>
<evidence type="ECO:0000313" key="3">
    <source>
        <dbReference type="Proteomes" id="UP000268823"/>
    </source>
</evidence>
<sequence>MEVEVLEHNLRDAFAIPESIWERQYVKSTGYYQGSTHKLPGNEIEGKSTAFRFLIKTPGKDGTSSKELAPKITYRWTEIGFCTQYRQGHSSVLLCLVSDPVHTGFVETIRASVLRESHPETFIHPFGWHTYIIPQVSRAFNSAVWQSRDLVREVETTRADGPKRQIDFTSLHELSRHVMHSTETLAMAINVTNRVLEDLGPAKFGRSSDSFEREEIQQVITCHRMLLQCEHGRSQALENRLRNQIDLHDSMVASQIAELARADSVSMKGISILGLVFLPGTFVSVGTSLTYSIKTAYADALQALFGMNFFDLAQNHQGQYVLAVSSNFWLYWAVTVPLTLGTVLLWQLWYRRAIPRPRSHNPFIAQTPKLLMETTTASSGS</sequence>
<accession>A0A3M7FX23</accession>
<feature type="transmembrane region" description="Helical" evidence="1">
    <location>
        <begin position="329"/>
        <end position="350"/>
    </location>
</feature>
<evidence type="ECO:0000313" key="2">
    <source>
        <dbReference type="EMBL" id="RMY93428.1"/>
    </source>
</evidence>